<evidence type="ECO:0008006" key="9">
    <source>
        <dbReference type="Google" id="ProtNLM"/>
    </source>
</evidence>
<dbReference type="GO" id="GO:0005737">
    <property type="term" value="C:cytoplasm"/>
    <property type="evidence" value="ECO:0007669"/>
    <property type="project" value="TreeGrafter"/>
</dbReference>
<dbReference type="Proteomes" id="UP000282741">
    <property type="component" value="Chromosome"/>
</dbReference>
<proteinExistence type="predicted"/>
<evidence type="ECO:0000313" key="7">
    <source>
        <dbReference type="EMBL" id="AZW19326.1"/>
    </source>
</evidence>
<dbReference type="PANTHER" id="PTHR43557">
    <property type="entry name" value="APOPTOSIS-INDUCING FACTOR 1"/>
    <property type="match status" value="1"/>
</dbReference>
<dbReference type="Pfam" id="PF07992">
    <property type="entry name" value="Pyr_redox_2"/>
    <property type="match status" value="1"/>
</dbReference>
<keyword evidence="3" id="KW-0274">FAD</keyword>
<sequence>MTETIVIAGAGHAAGKAVRVLREEGHTGRIVLVGEETHLPYERPPLSKEYLNGARTLEQCAVNPAAAYDGVELLLGQRALALDPEGHVLSTTAGMLRYDKLLIATGARARAFPGLPAAHPRVHVLRGADDALRLRQALVPGRHIVLIGGGFIGLEVAATARGLGCEVTVLESADVPLARVTGRQVGRYVESVHRAHGVKLQTGRVVTGVRTHDDGVEVSCQTGETWRADALVVGIGVVPNVELAREAGIECEDGIVVDAHGRSSVPDVYATGDVTSHPNRHYGRRIRLETWENAEKQTVAVCRSMLGRETAYDEIPWMWTDQFGMNLQVVGLPGPVDQAVVRGDPASGRFISLSLHQGCLTFAVLANMGRERRALTTLIANRTPVSVADLANDAINLRDLARQTAAA</sequence>
<dbReference type="RefSeq" id="WP_029577360.1">
    <property type="nucleotide sequence ID" value="NZ_CP012076.1"/>
</dbReference>
<dbReference type="EMBL" id="CP024172">
    <property type="protein sequence ID" value="AZW19326.1"/>
    <property type="molecule type" value="Genomic_DNA"/>
</dbReference>
<comment type="cofactor">
    <cofactor evidence="1">
        <name>FAD</name>
        <dbReference type="ChEBI" id="CHEBI:57692"/>
    </cofactor>
</comment>
<protein>
    <recommendedName>
        <fullName evidence="9">Ferredoxin reductase</fullName>
    </recommendedName>
</protein>
<dbReference type="InterPro" id="IPR016156">
    <property type="entry name" value="FAD/NAD-linked_Rdtase_dimer_sf"/>
</dbReference>
<dbReference type="SUPFAM" id="SSF51905">
    <property type="entry name" value="FAD/NAD(P)-binding domain"/>
    <property type="match status" value="1"/>
</dbReference>
<dbReference type="InterPro" id="IPR050446">
    <property type="entry name" value="FAD-oxidoreductase/Apoptosis"/>
</dbReference>
<dbReference type="SUPFAM" id="SSF55424">
    <property type="entry name" value="FAD/NAD-linked reductases, dimerisation (C-terminal) domain"/>
    <property type="match status" value="1"/>
</dbReference>
<dbReference type="KEGG" id="bhz:ACR54_01699"/>
<evidence type="ECO:0000256" key="3">
    <source>
        <dbReference type="ARBA" id="ARBA00022827"/>
    </source>
</evidence>
<dbReference type="InterPro" id="IPR028202">
    <property type="entry name" value="Reductase_C"/>
</dbReference>
<keyword evidence="4" id="KW-0560">Oxidoreductase</keyword>
<evidence type="ECO:0000256" key="2">
    <source>
        <dbReference type="ARBA" id="ARBA00022630"/>
    </source>
</evidence>
<feature type="domain" description="FAD/NAD(P)-binding" evidence="5">
    <location>
        <begin position="5"/>
        <end position="297"/>
    </location>
</feature>
<dbReference type="Pfam" id="PF14759">
    <property type="entry name" value="Reductase_C"/>
    <property type="match status" value="1"/>
</dbReference>
<evidence type="ECO:0000256" key="4">
    <source>
        <dbReference type="ARBA" id="ARBA00023002"/>
    </source>
</evidence>
<dbReference type="PANTHER" id="PTHR43557:SF2">
    <property type="entry name" value="RIESKE DOMAIN-CONTAINING PROTEIN-RELATED"/>
    <property type="match status" value="1"/>
</dbReference>
<reference evidence="8" key="1">
    <citation type="submission" date="2017-10" db="EMBL/GenBank/DDBJ databases">
        <title>Whole genome sequencing of various Bordetella species.</title>
        <authorList>
            <person name="Weigand M.R."/>
            <person name="Loparev V."/>
            <person name="Peng Y."/>
            <person name="Bowden K.E."/>
            <person name="Tondella M.L."/>
            <person name="Williams M.M."/>
        </authorList>
    </citation>
    <scope>NUCLEOTIDE SEQUENCE [LARGE SCALE GENOMIC DNA]</scope>
    <source>
        <strain evidence="8">H720</strain>
    </source>
</reference>
<feature type="domain" description="Reductase C-terminal" evidence="6">
    <location>
        <begin position="317"/>
        <end position="401"/>
    </location>
</feature>
<dbReference type="InterPro" id="IPR036188">
    <property type="entry name" value="FAD/NAD-bd_sf"/>
</dbReference>
<evidence type="ECO:0000313" key="8">
    <source>
        <dbReference type="Proteomes" id="UP000282741"/>
    </source>
</evidence>
<keyword evidence="2" id="KW-0285">Flavoprotein</keyword>
<evidence type="ECO:0000259" key="5">
    <source>
        <dbReference type="Pfam" id="PF07992"/>
    </source>
</evidence>
<evidence type="ECO:0000256" key="1">
    <source>
        <dbReference type="ARBA" id="ARBA00001974"/>
    </source>
</evidence>
<dbReference type="Gene3D" id="3.30.390.30">
    <property type="match status" value="1"/>
</dbReference>
<dbReference type="InterPro" id="IPR023753">
    <property type="entry name" value="FAD/NAD-binding_dom"/>
</dbReference>
<organism evidence="7 8">
    <name type="scientific">Bordetella hinzii</name>
    <dbReference type="NCBI Taxonomy" id="103855"/>
    <lineage>
        <taxon>Bacteria</taxon>
        <taxon>Pseudomonadati</taxon>
        <taxon>Pseudomonadota</taxon>
        <taxon>Betaproteobacteria</taxon>
        <taxon>Burkholderiales</taxon>
        <taxon>Alcaligenaceae</taxon>
        <taxon>Bordetella</taxon>
    </lineage>
</organism>
<dbReference type="Gene3D" id="3.50.50.60">
    <property type="entry name" value="FAD/NAD(P)-binding domain"/>
    <property type="match status" value="2"/>
</dbReference>
<dbReference type="GO" id="GO:0016651">
    <property type="term" value="F:oxidoreductase activity, acting on NAD(P)H"/>
    <property type="evidence" value="ECO:0007669"/>
    <property type="project" value="TreeGrafter"/>
</dbReference>
<evidence type="ECO:0000259" key="6">
    <source>
        <dbReference type="Pfam" id="PF14759"/>
    </source>
</evidence>
<gene>
    <name evidence="7" type="ORF">CS347_22510</name>
</gene>
<accession>A0AAN1S054</accession>
<name>A0AAN1S054_9BORD</name>
<dbReference type="PRINTS" id="PR00368">
    <property type="entry name" value="FADPNR"/>
</dbReference>
<dbReference type="PRINTS" id="PR00411">
    <property type="entry name" value="PNDRDTASEI"/>
</dbReference>
<dbReference type="AlphaFoldDB" id="A0AAN1S054"/>